<dbReference type="HOGENOM" id="CLU_3326869_0_0_6"/>
<name>Q47U31_COLP3</name>
<organism evidence="1 2">
    <name type="scientific">Colwellia psychrerythraea (strain 34H / ATCC BAA-681)</name>
    <name type="common">Vibrio psychroerythus</name>
    <dbReference type="NCBI Taxonomy" id="167879"/>
    <lineage>
        <taxon>Bacteria</taxon>
        <taxon>Pseudomonadati</taxon>
        <taxon>Pseudomonadota</taxon>
        <taxon>Gammaproteobacteria</taxon>
        <taxon>Alteromonadales</taxon>
        <taxon>Colwelliaceae</taxon>
        <taxon>Colwellia</taxon>
    </lineage>
</organism>
<dbReference type="AlphaFoldDB" id="Q47U31"/>
<gene>
    <name evidence="1" type="ordered locus">CPS_5054</name>
</gene>
<evidence type="ECO:0000313" key="2">
    <source>
        <dbReference type="Proteomes" id="UP000000547"/>
    </source>
</evidence>
<dbReference type="STRING" id="167879.CPS_5054"/>
<proteinExistence type="predicted"/>
<evidence type="ECO:0000313" key="1">
    <source>
        <dbReference type="EMBL" id="AAZ24099.1"/>
    </source>
</evidence>
<dbReference type="KEGG" id="cps:CPS_5054"/>
<sequence length="38" mass="4424">MNFTLNQHLTELVIKIIKHECGKTVNIISNTNEDHYDP</sequence>
<dbReference type="EMBL" id="CP000083">
    <property type="protein sequence ID" value="AAZ24099.1"/>
    <property type="molecule type" value="Genomic_DNA"/>
</dbReference>
<protein>
    <submittedName>
        <fullName evidence="1">Uncharacterized protein</fullName>
    </submittedName>
</protein>
<dbReference type="Proteomes" id="UP000000547">
    <property type="component" value="Chromosome"/>
</dbReference>
<accession>Q47U31</accession>
<reference evidence="1" key="1">
    <citation type="journal article" date="2005" name="Proc. Natl. Acad. Sci. U.S.A.">
        <title>The psychrophilic lifestyle as revealed by the genome sequence of Colwellia psychrerythraea 34H through genomic and proteomic analyses.</title>
        <authorList>
            <person name="Methe B.A."/>
            <person name="Nelson K.E."/>
            <person name="Deming J.W."/>
            <person name="Momen B."/>
            <person name="Melamud E."/>
            <person name="Zhang X."/>
            <person name="Moult J."/>
            <person name="Madupu R."/>
            <person name="Nelson W.C."/>
            <person name="Dodson R.J."/>
            <person name="Brinkac L.M."/>
            <person name="Daugherty S.C."/>
            <person name="Durkin A.S."/>
            <person name="DeBoy R.T."/>
            <person name="Kolonay J.F."/>
            <person name="Sullivan S.A."/>
            <person name="Zhou L."/>
            <person name="Davidsen T.M."/>
            <person name="Wu M."/>
            <person name="Huston A.L."/>
            <person name="Lewis M."/>
            <person name="Weaver B."/>
            <person name="Weidman J.F."/>
            <person name="Khouri H."/>
            <person name="Utterback T.R."/>
            <person name="Feldblyum T.V."/>
            <person name="Fraser C.M."/>
        </authorList>
    </citation>
    <scope>NUCLEOTIDE SEQUENCE [LARGE SCALE GENOMIC DNA]</scope>
    <source>
        <strain evidence="1">34H</strain>
    </source>
</reference>